<evidence type="ECO:0000313" key="3">
    <source>
        <dbReference type="Proteomes" id="UP000318571"/>
    </source>
</evidence>
<dbReference type="Proteomes" id="UP000318571">
    <property type="component" value="Chromosome 3"/>
</dbReference>
<evidence type="ECO:0000256" key="1">
    <source>
        <dbReference type="SAM" id="SignalP"/>
    </source>
</evidence>
<dbReference type="OMA" id="FNGIDIM"/>
<proteinExistence type="predicted"/>
<keyword evidence="3" id="KW-1185">Reference proteome</keyword>
<gene>
    <name evidence="2" type="ORF">TCAL_15785</name>
</gene>
<protein>
    <submittedName>
        <fullName evidence="2">Uncharacterized protein</fullName>
    </submittedName>
</protein>
<dbReference type="AlphaFoldDB" id="A0A553P6P9"/>
<comment type="caution">
    <text evidence="2">The sequence shown here is derived from an EMBL/GenBank/DDBJ whole genome shotgun (WGS) entry which is preliminary data.</text>
</comment>
<name>A0A553P6P9_TIGCA</name>
<accession>A0A553P6P9</accession>
<feature type="chain" id="PRO_5021934194" evidence="1">
    <location>
        <begin position="28"/>
        <end position="196"/>
    </location>
</feature>
<reference evidence="2 3" key="1">
    <citation type="journal article" date="2018" name="Nat. Ecol. Evol.">
        <title>Genomic signatures of mitonuclear coevolution across populations of Tigriopus californicus.</title>
        <authorList>
            <person name="Barreto F.S."/>
            <person name="Watson E.T."/>
            <person name="Lima T.G."/>
            <person name="Willett C.S."/>
            <person name="Edmands S."/>
            <person name="Li W."/>
            <person name="Burton R.S."/>
        </authorList>
    </citation>
    <scope>NUCLEOTIDE SEQUENCE [LARGE SCALE GENOMIC DNA]</scope>
    <source>
        <strain evidence="2 3">San Diego</strain>
    </source>
</reference>
<feature type="signal peptide" evidence="1">
    <location>
        <begin position="1"/>
        <end position="27"/>
    </location>
</feature>
<organism evidence="2 3">
    <name type="scientific">Tigriopus californicus</name>
    <name type="common">Marine copepod</name>
    <dbReference type="NCBI Taxonomy" id="6832"/>
    <lineage>
        <taxon>Eukaryota</taxon>
        <taxon>Metazoa</taxon>
        <taxon>Ecdysozoa</taxon>
        <taxon>Arthropoda</taxon>
        <taxon>Crustacea</taxon>
        <taxon>Multicrustacea</taxon>
        <taxon>Hexanauplia</taxon>
        <taxon>Copepoda</taxon>
        <taxon>Harpacticoida</taxon>
        <taxon>Harpacticidae</taxon>
        <taxon>Tigriopus</taxon>
    </lineage>
</organism>
<dbReference type="OrthoDB" id="10398222at2759"/>
<sequence>MALSTTSFLPCVLYLCLICLTTSMVGAGLPPRDKVDPNSSRYTIGSALTYLGKAVLTNALLGGRGFSILDDLQSASIQDSTDCVKRLICELKSKPRLDWDEELIMRTIPPNLDYASPIIQFQLAADLGQRNPQQCSVVYSRCSFNGIDIMKLMRQRGTSLDIPTSDEYDCTVLFLWNKKWSLNNSTDNEDGNETED</sequence>
<keyword evidence="1" id="KW-0732">Signal</keyword>
<dbReference type="EMBL" id="VCGU01000007">
    <property type="protein sequence ID" value="TRY73300.1"/>
    <property type="molecule type" value="Genomic_DNA"/>
</dbReference>
<evidence type="ECO:0000313" key="2">
    <source>
        <dbReference type="EMBL" id="TRY73300.1"/>
    </source>
</evidence>